<dbReference type="PANTHER" id="PTHR43622">
    <property type="entry name" value="3-DEHYDROQUINATE SYNTHASE"/>
    <property type="match status" value="1"/>
</dbReference>
<feature type="domain" description="3-dehydroquinate synthase N-terminal" evidence="10">
    <location>
        <begin position="71"/>
        <end position="182"/>
    </location>
</feature>
<comment type="cofactor">
    <cofactor evidence="8">
        <name>Co(2+)</name>
        <dbReference type="ChEBI" id="CHEBI:48828"/>
    </cofactor>
    <cofactor evidence="8">
        <name>Zn(2+)</name>
        <dbReference type="ChEBI" id="CHEBI:29105"/>
    </cofactor>
    <text evidence="8">Binds 1 divalent metal cation per subunit. Can use either Co(2+) or Zn(2+).</text>
</comment>
<evidence type="ECO:0000256" key="2">
    <source>
        <dbReference type="ARBA" id="ARBA00022723"/>
    </source>
</evidence>
<keyword evidence="4 8" id="KW-0862">Zinc</keyword>
<evidence type="ECO:0000256" key="3">
    <source>
        <dbReference type="ARBA" id="ARBA00022741"/>
    </source>
</evidence>
<keyword evidence="8" id="KW-0963">Cytoplasm</keyword>
<dbReference type="Proteomes" id="UP001652442">
    <property type="component" value="Unassembled WGS sequence"/>
</dbReference>
<dbReference type="InterPro" id="IPR050071">
    <property type="entry name" value="Dehydroquinate_synthase"/>
</dbReference>
<protein>
    <recommendedName>
        <fullName evidence="8 9">3-dehydroquinate synthase</fullName>
        <shortName evidence="8">DHQS</shortName>
        <ecNumber evidence="8 9">4.2.3.4</ecNumber>
    </recommendedName>
</protein>
<feature type="binding site" evidence="8">
    <location>
        <position position="146"/>
    </location>
    <ligand>
        <name>NAD(+)</name>
        <dbReference type="ChEBI" id="CHEBI:57540"/>
    </ligand>
</feature>
<dbReference type="GO" id="GO:0003856">
    <property type="term" value="F:3-dehydroquinate synthase activity"/>
    <property type="evidence" value="ECO:0007669"/>
    <property type="project" value="UniProtKB-EC"/>
</dbReference>
<dbReference type="InterPro" id="IPR030963">
    <property type="entry name" value="DHQ_synth_fam"/>
</dbReference>
<comment type="catalytic activity">
    <reaction evidence="8">
        <text>7-phospho-2-dehydro-3-deoxy-D-arabino-heptonate = 3-dehydroquinate + phosphate</text>
        <dbReference type="Rhea" id="RHEA:21968"/>
        <dbReference type="ChEBI" id="CHEBI:32364"/>
        <dbReference type="ChEBI" id="CHEBI:43474"/>
        <dbReference type="ChEBI" id="CHEBI:58394"/>
        <dbReference type="EC" id="4.2.3.4"/>
    </reaction>
</comment>
<evidence type="ECO:0000256" key="8">
    <source>
        <dbReference type="HAMAP-Rule" id="MF_00110"/>
    </source>
</evidence>
<keyword evidence="7 8" id="KW-0170">Cobalt</keyword>
<sequence>MSRSIQVNYNGLPCYEIVIQHDFHLLASKIKELGYLKSTKICVVTDTNVEPLYLEAIHKELGTIFDTVTSFVFPAGEEQKNLETIGQIYEKLILEHFDRKDLLVALGGGVCGDMCGFAAATYLRGIDFIQVPTTLLSQVDSSIGGKTGVDFRQYKNMVGAFYQPRLVYMNISTLKDLPKDHFYAGLGEILKHGLIKDNSYFQWMIQHRQEILNRSPEVLEEMIAVSCNIKREVVEQDPKEQGERALLNFGHTLGHAIEKLSDFKLIHGFCVSIGIAAACELSVIKGNITAEEKQRICQVLQSFHLPVTASVSSAESVLEASKHDKKMEAGKIKFILLCAPGKAYIERSVSDEELLKAIQSIEKK</sequence>
<dbReference type="HAMAP" id="MF_00110">
    <property type="entry name" value="DHQ_synthase"/>
    <property type="match status" value="1"/>
</dbReference>
<dbReference type="PANTHER" id="PTHR43622:SF1">
    <property type="entry name" value="3-DEHYDROQUINATE SYNTHASE"/>
    <property type="match status" value="1"/>
</dbReference>
<dbReference type="InterPro" id="IPR016037">
    <property type="entry name" value="DHQ_synth_AroB"/>
</dbReference>
<dbReference type="PIRSF" id="PIRSF001455">
    <property type="entry name" value="DHQ_synth"/>
    <property type="match status" value="1"/>
</dbReference>
<dbReference type="SUPFAM" id="SSF56796">
    <property type="entry name" value="Dehydroquinate synthase-like"/>
    <property type="match status" value="1"/>
</dbReference>
<comment type="pathway">
    <text evidence="8">Metabolic intermediate biosynthesis; chorismate biosynthesis; chorismate from D-erythrose 4-phosphate and phosphoenolpyruvate: step 2/7.</text>
</comment>
<evidence type="ECO:0000313" key="12">
    <source>
        <dbReference type="EMBL" id="MCU6761236.1"/>
    </source>
</evidence>
<keyword evidence="8" id="KW-0028">Amino-acid biosynthesis</keyword>
<reference evidence="12 13" key="1">
    <citation type="journal article" date="2021" name="ISME Commun">
        <title>Automated analysis of genomic sequences facilitates high-throughput and comprehensive description of bacteria.</title>
        <authorList>
            <person name="Hitch T.C.A."/>
        </authorList>
    </citation>
    <scope>NUCLEOTIDE SEQUENCE [LARGE SCALE GENOMIC DNA]</scope>
    <source>
        <strain evidence="12 13">Sanger_109</strain>
    </source>
</reference>
<feature type="binding site" evidence="8">
    <location>
        <position position="267"/>
    </location>
    <ligand>
        <name>Zn(2+)</name>
        <dbReference type="ChEBI" id="CHEBI:29105"/>
    </ligand>
</feature>
<comment type="caution">
    <text evidence="8">Lacks conserved residue(s) required for the propagation of feature annotation.</text>
</comment>
<comment type="subcellular location">
    <subcellularLocation>
        <location evidence="8">Cytoplasm</location>
    </subcellularLocation>
</comment>
<evidence type="ECO:0000256" key="7">
    <source>
        <dbReference type="ARBA" id="ARBA00023285"/>
    </source>
</evidence>
<dbReference type="RefSeq" id="WP_158424080.1">
    <property type="nucleotide sequence ID" value="NZ_JAOQJQ010000001.1"/>
</dbReference>
<comment type="caution">
    <text evidence="12">The sequence shown here is derived from an EMBL/GenBank/DDBJ whole genome shotgun (WGS) entry which is preliminary data.</text>
</comment>
<name>A0ABT2THQ3_9FIRM</name>
<dbReference type="CDD" id="cd08195">
    <property type="entry name" value="DHQS"/>
    <property type="match status" value="1"/>
</dbReference>
<evidence type="ECO:0000256" key="4">
    <source>
        <dbReference type="ARBA" id="ARBA00022833"/>
    </source>
</evidence>
<evidence type="ECO:0000313" key="13">
    <source>
        <dbReference type="Proteomes" id="UP001652442"/>
    </source>
</evidence>
<evidence type="ECO:0000256" key="6">
    <source>
        <dbReference type="ARBA" id="ARBA00023239"/>
    </source>
</evidence>
<keyword evidence="6 8" id="KW-0456">Lyase</keyword>
<dbReference type="NCBIfam" id="TIGR01357">
    <property type="entry name" value="aroB"/>
    <property type="match status" value="1"/>
</dbReference>
<gene>
    <name evidence="8 12" type="primary">aroB</name>
    <name evidence="12" type="ORF">OCV88_02645</name>
</gene>
<evidence type="ECO:0000256" key="1">
    <source>
        <dbReference type="ARBA" id="ARBA00001911"/>
    </source>
</evidence>
<proteinExistence type="inferred from homology"/>
<keyword evidence="13" id="KW-1185">Reference proteome</keyword>
<evidence type="ECO:0000256" key="9">
    <source>
        <dbReference type="NCBIfam" id="TIGR01357"/>
    </source>
</evidence>
<feature type="domain" description="3-dehydroquinate synthase C-terminal" evidence="11">
    <location>
        <begin position="185"/>
        <end position="327"/>
    </location>
</feature>
<organism evidence="12 13">
    <name type="scientific">Brotonthovivens ammoniilytica</name>
    <dbReference type="NCBI Taxonomy" id="2981725"/>
    <lineage>
        <taxon>Bacteria</taxon>
        <taxon>Bacillati</taxon>
        <taxon>Bacillota</taxon>
        <taxon>Clostridia</taxon>
        <taxon>Lachnospirales</taxon>
        <taxon>Lachnospiraceae</taxon>
        <taxon>Brotonthovivens</taxon>
    </lineage>
</organism>
<keyword evidence="2 8" id="KW-0479">Metal-binding</keyword>
<dbReference type="Gene3D" id="3.40.50.1970">
    <property type="match status" value="1"/>
</dbReference>
<dbReference type="Pfam" id="PF01761">
    <property type="entry name" value="DHQ_synthase"/>
    <property type="match status" value="1"/>
</dbReference>
<dbReference type="EMBL" id="JAOQJQ010000001">
    <property type="protein sequence ID" value="MCU6761236.1"/>
    <property type="molecule type" value="Genomic_DNA"/>
</dbReference>
<feature type="binding site" evidence="8">
    <location>
        <position position="251"/>
    </location>
    <ligand>
        <name>Zn(2+)</name>
        <dbReference type="ChEBI" id="CHEBI:29105"/>
    </ligand>
</feature>
<dbReference type="Pfam" id="PF24621">
    <property type="entry name" value="DHQS_C"/>
    <property type="match status" value="1"/>
</dbReference>
<feature type="binding site" evidence="8">
    <location>
        <position position="188"/>
    </location>
    <ligand>
        <name>Zn(2+)</name>
        <dbReference type="ChEBI" id="CHEBI:29105"/>
    </ligand>
</feature>
<evidence type="ECO:0000259" key="11">
    <source>
        <dbReference type="Pfam" id="PF24621"/>
    </source>
</evidence>
<dbReference type="Gene3D" id="1.20.1090.10">
    <property type="entry name" value="Dehydroquinate synthase-like - alpha domain"/>
    <property type="match status" value="1"/>
</dbReference>
<evidence type="ECO:0000259" key="10">
    <source>
        <dbReference type="Pfam" id="PF01761"/>
    </source>
</evidence>
<feature type="binding site" evidence="8">
    <location>
        <begin position="109"/>
        <end position="113"/>
    </location>
    <ligand>
        <name>NAD(+)</name>
        <dbReference type="ChEBI" id="CHEBI:57540"/>
    </ligand>
</feature>
<comment type="similarity">
    <text evidence="8">Belongs to the sugar phosphate cyclases superfamily. Dehydroquinate synthase family.</text>
</comment>
<dbReference type="EC" id="4.2.3.4" evidence="8 9"/>
<keyword evidence="3 8" id="KW-0547">Nucleotide-binding</keyword>
<feature type="binding site" evidence="8">
    <location>
        <position position="155"/>
    </location>
    <ligand>
        <name>NAD(+)</name>
        <dbReference type="ChEBI" id="CHEBI:57540"/>
    </ligand>
</feature>
<keyword evidence="5 8" id="KW-0520">NAD</keyword>
<comment type="cofactor">
    <cofactor evidence="1 8">
        <name>NAD(+)</name>
        <dbReference type="ChEBI" id="CHEBI:57540"/>
    </cofactor>
</comment>
<feature type="binding site" evidence="8">
    <location>
        <begin position="133"/>
        <end position="134"/>
    </location>
    <ligand>
        <name>NAD(+)</name>
        <dbReference type="ChEBI" id="CHEBI:57540"/>
    </ligand>
</feature>
<dbReference type="InterPro" id="IPR056179">
    <property type="entry name" value="DHQS_C"/>
</dbReference>
<comment type="function">
    <text evidence="8">Catalyzes the conversion of 3-deoxy-D-arabino-heptulosonate 7-phosphate (DAHP) to dehydroquinate (DHQ).</text>
</comment>
<keyword evidence="8" id="KW-0057">Aromatic amino acid biosynthesis</keyword>
<dbReference type="InterPro" id="IPR030960">
    <property type="entry name" value="DHQS/DOIS_N"/>
</dbReference>
<accession>A0ABT2THQ3</accession>
<evidence type="ECO:0000256" key="5">
    <source>
        <dbReference type="ARBA" id="ARBA00023027"/>
    </source>
</evidence>